<sequence length="243" mass="27317">MRATASDEDDDGHRRATTLFQHSPNFQSTHLSPRRRRRATRTMTDTGERRLYSSTVRISSQHTYRHVGESLPLYQLHRDDFIDKMFVLNDYTRLLTMEDAYYEEQMGVFVDNVLLRVHMLGNGAVGQAAFNKKHRDDNSDIHCQFSSGIETIAVISVEPHGVAQFGSINKVFGPSAQQSDLYDQAVDLIVNEVLEDSNCTISSGGEAEKMVASHGRWDLLHTNPPSLEISHVITGINEIGLPC</sequence>
<organism evidence="1 2">
    <name type="scientific">Rhododendron molle</name>
    <name type="common">Chinese azalea</name>
    <name type="synonym">Azalea mollis</name>
    <dbReference type="NCBI Taxonomy" id="49168"/>
    <lineage>
        <taxon>Eukaryota</taxon>
        <taxon>Viridiplantae</taxon>
        <taxon>Streptophyta</taxon>
        <taxon>Embryophyta</taxon>
        <taxon>Tracheophyta</taxon>
        <taxon>Spermatophyta</taxon>
        <taxon>Magnoliopsida</taxon>
        <taxon>eudicotyledons</taxon>
        <taxon>Gunneridae</taxon>
        <taxon>Pentapetalae</taxon>
        <taxon>asterids</taxon>
        <taxon>Ericales</taxon>
        <taxon>Ericaceae</taxon>
        <taxon>Ericoideae</taxon>
        <taxon>Rhodoreae</taxon>
        <taxon>Rhododendron</taxon>
    </lineage>
</organism>
<protein>
    <submittedName>
        <fullName evidence="1">Uncharacterized protein</fullName>
    </submittedName>
</protein>
<accession>A0ACC0M4L2</accession>
<proteinExistence type="predicted"/>
<comment type="caution">
    <text evidence="1">The sequence shown here is derived from an EMBL/GenBank/DDBJ whole genome shotgun (WGS) entry which is preliminary data.</text>
</comment>
<dbReference type="EMBL" id="CM046397">
    <property type="protein sequence ID" value="KAI8535844.1"/>
    <property type="molecule type" value="Genomic_DNA"/>
</dbReference>
<evidence type="ECO:0000313" key="2">
    <source>
        <dbReference type="Proteomes" id="UP001062846"/>
    </source>
</evidence>
<dbReference type="Proteomes" id="UP001062846">
    <property type="component" value="Chromosome 10"/>
</dbReference>
<name>A0ACC0M4L2_RHOML</name>
<reference evidence="1" key="1">
    <citation type="submission" date="2022-02" db="EMBL/GenBank/DDBJ databases">
        <title>Plant Genome Project.</title>
        <authorList>
            <person name="Zhang R.-G."/>
        </authorList>
    </citation>
    <scope>NUCLEOTIDE SEQUENCE</scope>
    <source>
        <strain evidence="1">AT1</strain>
    </source>
</reference>
<keyword evidence="2" id="KW-1185">Reference proteome</keyword>
<gene>
    <name evidence="1" type="ORF">RHMOL_Rhmol10G0206300</name>
</gene>
<evidence type="ECO:0000313" key="1">
    <source>
        <dbReference type="EMBL" id="KAI8535844.1"/>
    </source>
</evidence>